<dbReference type="GO" id="GO:0006772">
    <property type="term" value="P:thiamine metabolic process"/>
    <property type="evidence" value="ECO:0007669"/>
    <property type="project" value="InterPro"/>
</dbReference>
<dbReference type="CDD" id="cd07995">
    <property type="entry name" value="TPK"/>
    <property type="match status" value="1"/>
</dbReference>
<keyword evidence="3" id="KW-0418">Kinase</keyword>
<dbReference type="Gene3D" id="3.40.50.10240">
    <property type="entry name" value="Thiamin pyrophosphokinase, catalytic domain"/>
    <property type="match status" value="1"/>
</dbReference>
<dbReference type="FunFam" id="2.60.120.320:FF:000001">
    <property type="entry name" value="Thiamine pyrophosphokinase"/>
    <property type="match status" value="1"/>
</dbReference>
<name>A0A9P0MS70_NEZVI</name>
<dbReference type="EMBL" id="OV725081">
    <property type="protein sequence ID" value="CAH1401246.1"/>
    <property type="molecule type" value="Genomic_DNA"/>
</dbReference>
<dbReference type="SMART" id="SM00983">
    <property type="entry name" value="TPK_B1_binding"/>
    <property type="match status" value="1"/>
</dbReference>
<feature type="domain" description="Thiamin pyrophosphokinase thiamin-binding" evidence="5">
    <location>
        <begin position="198"/>
        <end position="266"/>
    </location>
</feature>
<dbReference type="GO" id="GO:0009229">
    <property type="term" value="P:thiamine diphosphate biosynthetic process"/>
    <property type="evidence" value="ECO:0007669"/>
    <property type="project" value="InterPro"/>
</dbReference>
<evidence type="ECO:0000313" key="7">
    <source>
        <dbReference type="Proteomes" id="UP001152798"/>
    </source>
</evidence>
<reference evidence="6" key="1">
    <citation type="submission" date="2022-01" db="EMBL/GenBank/DDBJ databases">
        <authorList>
            <person name="King R."/>
        </authorList>
    </citation>
    <scope>NUCLEOTIDE SEQUENCE</scope>
</reference>
<dbReference type="Pfam" id="PF04263">
    <property type="entry name" value="TPK_catalytic"/>
    <property type="match status" value="1"/>
</dbReference>
<dbReference type="OrthoDB" id="25149at2759"/>
<accession>A0A9P0MS70</accession>
<dbReference type="Proteomes" id="UP001152798">
    <property type="component" value="Chromosome 5"/>
</dbReference>
<dbReference type="InterPro" id="IPR036371">
    <property type="entry name" value="TPK_B1-bd_sf"/>
</dbReference>
<dbReference type="InterPro" id="IPR036759">
    <property type="entry name" value="TPK_catalytic_sf"/>
</dbReference>
<dbReference type="InterPro" id="IPR007373">
    <property type="entry name" value="Thiamin_PyroPKinase_B1-bd"/>
</dbReference>
<evidence type="ECO:0000256" key="4">
    <source>
        <dbReference type="ARBA" id="ARBA00022840"/>
    </source>
</evidence>
<dbReference type="Gene3D" id="2.60.120.320">
    <property type="entry name" value="Thiamin pyrophosphokinase, thiamin-binding domain"/>
    <property type="match status" value="1"/>
</dbReference>
<keyword evidence="2" id="KW-0547">Nucleotide-binding</keyword>
<keyword evidence="7" id="KW-1185">Reference proteome</keyword>
<proteinExistence type="predicted"/>
<keyword evidence="4" id="KW-0067">ATP-binding</keyword>
<dbReference type="GO" id="GO:0004788">
    <property type="term" value="F:thiamine diphosphokinase activity"/>
    <property type="evidence" value="ECO:0007669"/>
    <property type="project" value="InterPro"/>
</dbReference>
<dbReference type="GO" id="GO:0005524">
    <property type="term" value="F:ATP binding"/>
    <property type="evidence" value="ECO:0007669"/>
    <property type="project" value="UniProtKB-KW"/>
</dbReference>
<dbReference type="PANTHER" id="PTHR13622:SF8">
    <property type="entry name" value="THIAMIN PYROPHOSPHOKINASE 1"/>
    <property type="match status" value="1"/>
</dbReference>
<dbReference type="Pfam" id="PF04265">
    <property type="entry name" value="TPK_B1_binding"/>
    <property type="match status" value="1"/>
</dbReference>
<organism evidence="6 7">
    <name type="scientific">Nezara viridula</name>
    <name type="common">Southern green stink bug</name>
    <name type="synonym">Cimex viridulus</name>
    <dbReference type="NCBI Taxonomy" id="85310"/>
    <lineage>
        <taxon>Eukaryota</taxon>
        <taxon>Metazoa</taxon>
        <taxon>Ecdysozoa</taxon>
        <taxon>Arthropoda</taxon>
        <taxon>Hexapoda</taxon>
        <taxon>Insecta</taxon>
        <taxon>Pterygota</taxon>
        <taxon>Neoptera</taxon>
        <taxon>Paraneoptera</taxon>
        <taxon>Hemiptera</taxon>
        <taxon>Heteroptera</taxon>
        <taxon>Panheteroptera</taxon>
        <taxon>Pentatomomorpha</taxon>
        <taxon>Pentatomoidea</taxon>
        <taxon>Pentatomidae</taxon>
        <taxon>Pentatominae</taxon>
        <taxon>Nezara</taxon>
    </lineage>
</organism>
<sequence>MLRFIRKTFDHSQNLLNTTNRSIVSTVPNKEVKEWKIFSQPNKLPLNFGTYGILVLNRPILVSPNIVSSLWDGASCRITVDGGTNRWFHFCEQHCLDLPLPTCVTGDLDSIHSEILNFCKKQNEVSILHTPKQDCNDFDKALNVLLEICPVKLDSFIAIVEHSGRLDHTLTNINTLSRTPLQGFLLSESELTWLLRPGFHRILIPDYLCNKEEWCGILPFSSSANVTTTGLKWNLNNSPIEFGKVVSSSNTYDGNPEVQLTTDGTVIWTMSYGKKQFP</sequence>
<dbReference type="GO" id="GO:0030975">
    <property type="term" value="F:thiamine binding"/>
    <property type="evidence" value="ECO:0007669"/>
    <property type="project" value="InterPro"/>
</dbReference>
<evidence type="ECO:0000259" key="5">
    <source>
        <dbReference type="SMART" id="SM00983"/>
    </source>
</evidence>
<protein>
    <recommendedName>
        <fullName evidence="5">Thiamin pyrophosphokinase thiamin-binding domain-containing protein</fullName>
    </recommendedName>
</protein>
<dbReference type="NCBIfam" id="TIGR01378">
    <property type="entry name" value="thi_PPkinase"/>
    <property type="match status" value="1"/>
</dbReference>
<dbReference type="PANTHER" id="PTHR13622">
    <property type="entry name" value="THIAMIN PYROPHOSPHOKINASE"/>
    <property type="match status" value="1"/>
</dbReference>
<keyword evidence="1" id="KW-0808">Transferase</keyword>
<dbReference type="InterPro" id="IPR007371">
    <property type="entry name" value="TPK_catalytic"/>
</dbReference>
<evidence type="ECO:0000256" key="1">
    <source>
        <dbReference type="ARBA" id="ARBA00022679"/>
    </source>
</evidence>
<dbReference type="GO" id="GO:0016301">
    <property type="term" value="F:kinase activity"/>
    <property type="evidence" value="ECO:0007669"/>
    <property type="project" value="UniProtKB-KW"/>
</dbReference>
<dbReference type="InterPro" id="IPR006282">
    <property type="entry name" value="Thi_PPkinase"/>
</dbReference>
<evidence type="ECO:0000256" key="3">
    <source>
        <dbReference type="ARBA" id="ARBA00022777"/>
    </source>
</evidence>
<dbReference type="SUPFAM" id="SSF63999">
    <property type="entry name" value="Thiamin pyrophosphokinase, catalytic domain"/>
    <property type="match status" value="1"/>
</dbReference>
<evidence type="ECO:0000313" key="6">
    <source>
        <dbReference type="EMBL" id="CAH1401246.1"/>
    </source>
</evidence>
<gene>
    <name evidence="6" type="ORF">NEZAVI_LOCUS10310</name>
</gene>
<dbReference type="SUPFAM" id="SSF63862">
    <property type="entry name" value="Thiamin pyrophosphokinase, substrate-binding domain"/>
    <property type="match status" value="1"/>
</dbReference>
<dbReference type="AlphaFoldDB" id="A0A9P0MS70"/>
<evidence type="ECO:0000256" key="2">
    <source>
        <dbReference type="ARBA" id="ARBA00022741"/>
    </source>
</evidence>